<feature type="compositionally biased region" description="Polar residues" evidence="10">
    <location>
        <begin position="96"/>
        <end position="113"/>
    </location>
</feature>
<dbReference type="Proteomes" id="UP001530315">
    <property type="component" value="Unassembled WGS sequence"/>
</dbReference>
<organism evidence="12 13">
    <name type="scientific">Stephanodiscus triporus</name>
    <dbReference type="NCBI Taxonomy" id="2934178"/>
    <lineage>
        <taxon>Eukaryota</taxon>
        <taxon>Sar</taxon>
        <taxon>Stramenopiles</taxon>
        <taxon>Ochrophyta</taxon>
        <taxon>Bacillariophyta</taxon>
        <taxon>Coscinodiscophyceae</taxon>
        <taxon>Thalassiosirophycidae</taxon>
        <taxon>Stephanodiscales</taxon>
        <taxon>Stephanodiscaceae</taxon>
        <taxon>Stephanodiscus</taxon>
    </lineage>
</organism>
<evidence type="ECO:0000256" key="3">
    <source>
        <dbReference type="ARBA" id="ARBA00011245"/>
    </source>
</evidence>
<dbReference type="GO" id="GO:0005524">
    <property type="term" value="F:ATP binding"/>
    <property type="evidence" value="ECO:0007669"/>
    <property type="project" value="UniProtKB-KW"/>
</dbReference>
<evidence type="ECO:0000256" key="8">
    <source>
        <dbReference type="ARBA" id="ARBA00022840"/>
    </source>
</evidence>
<sequence length="731" mass="80285">MDKSLYSPPPSLQYGQGEAYDDGGRDMTNDNDSARLDNIFLDNIIVGYAFGPKKMDTMGLIMAEASKALSTVECSWMRRRQQNRNDVSVPPPDESSMATATTRAGASLVTEQATAEDDGEDDVAEKVSSSATTPTRTLPCYFSDDDDDTRSFGSTVTRGSCSQQRGLGGGGGGNGSSGIQLTFLPNSDGCIHLMRKASWESMAETSSVVTLATTLASYRKQGGLSASCSSMPLPLLSSSVNRDEMIEPSCVSGLASSSGRLSQLSSRHSNGCSGSLHRRHPIRVSFVPIDLDLPLEEQHGGKFDVILHKLTEDILCMSKMLRARGRSGDDIDEEFRDEINCENHDELQPLVEEPDLVESTPSMTRRQARASLRIKRLREYKEKVNPSCVLVDSPNNILAVMSRADMAKVLSRCLDGVTTKCGIPVRTPWYRVVDENVVLEAGDGSTSTLRHLADDIDRSGIVYPLIAKPLSAAGTKSSHHMGIVLARDGLQRLKTPCLLQEFANHGEQLFKVYVLGDSVWVSSRESLPNLPIGEKRISDDAGLVPPLGDSRSWSLRNRSRKESYVEFERPAGSRYYVEFDSQRPYPKLADFGIKAADNESLFRTRKKQRLDGLSPQSCRDAEEHQQQSTLLEINGTIDGDSDVARFVTQDEIEPVTNALRDAFGLELFGFDVIVKHDQSSLFNGGSDGKEILVVDVNYFPGYKEVPNFPSLLAQYLTQKAVESRVRNFDGS</sequence>
<evidence type="ECO:0000256" key="7">
    <source>
        <dbReference type="ARBA" id="ARBA00022777"/>
    </source>
</evidence>
<evidence type="ECO:0000256" key="10">
    <source>
        <dbReference type="SAM" id="MobiDB-lite"/>
    </source>
</evidence>
<reference evidence="12 13" key="1">
    <citation type="submission" date="2024-10" db="EMBL/GenBank/DDBJ databases">
        <title>Updated reference genomes for cyclostephanoid diatoms.</title>
        <authorList>
            <person name="Roberts W.R."/>
            <person name="Alverson A.J."/>
        </authorList>
    </citation>
    <scope>NUCLEOTIDE SEQUENCE [LARGE SCALE GENOMIC DNA]</scope>
    <source>
        <strain evidence="12 13">AJA276-08</strain>
    </source>
</reference>
<feature type="region of interest" description="Disordered" evidence="10">
    <location>
        <begin position="81"/>
        <end position="133"/>
    </location>
</feature>
<dbReference type="AlphaFoldDB" id="A0ABD3P716"/>
<feature type="region of interest" description="Disordered" evidence="10">
    <location>
        <begin position="153"/>
        <end position="174"/>
    </location>
</feature>
<evidence type="ECO:0000256" key="5">
    <source>
        <dbReference type="ARBA" id="ARBA00022723"/>
    </source>
</evidence>
<comment type="subunit">
    <text evidence="3">Monomer.</text>
</comment>
<comment type="similarity">
    <text evidence="2">Belongs to the ITPK1 family.</text>
</comment>
<dbReference type="Gene3D" id="3.30.1490.220">
    <property type="match status" value="1"/>
</dbReference>
<keyword evidence="8" id="KW-0067">ATP-binding</keyword>
<accession>A0ABD3P716</accession>
<dbReference type="Pfam" id="PF05770">
    <property type="entry name" value="Ins134_P3_kin"/>
    <property type="match status" value="2"/>
</dbReference>
<feature type="compositionally biased region" description="Acidic residues" evidence="10">
    <location>
        <begin position="114"/>
        <end position="123"/>
    </location>
</feature>
<dbReference type="Gene3D" id="3.30.470.20">
    <property type="entry name" value="ATP-grasp fold, B domain"/>
    <property type="match status" value="1"/>
</dbReference>
<dbReference type="Gene3D" id="3.40.50.11370">
    <property type="match status" value="1"/>
</dbReference>
<evidence type="ECO:0000256" key="9">
    <source>
        <dbReference type="ARBA" id="ARBA00022842"/>
    </source>
</evidence>
<evidence type="ECO:0000256" key="2">
    <source>
        <dbReference type="ARBA" id="ARBA00009601"/>
    </source>
</evidence>
<dbReference type="EMBL" id="JALLAZ020000966">
    <property type="protein sequence ID" value="KAL3783574.1"/>
    <property type="molecule type" value="Genomic_DNA"/>
</dbReference>
<dbReference type="PANTHER" id="PTHR14217:SF1">
    <property type="entry name" value="INOSITOL-TETRAKISPHOSPHATE 1-KINASE"/>
    <property type="match status" value="1"/>
</dbReference>
<evidence type="ECO:0000256" key="4">
    <source>
        <dbReference type="ARBA" id="ARBA00022679"/>
    </source>
</evidence>
<comment type="cofactor">
    <cofactor evidence="1">
        <name>Mg(2+)</name>
        <dbReference type="ChEBI" id="CHEBI:18420"/>
    </cofactor>
</comment>
<evidence type="ECO:0000256" key="6">
    <source>
        <dbReference type="ARBA" id="ARBA00022741"/>
    </source>
</evidence>
<evidence type="ECO:0000259" key="11">
    <source>
        <dbReference type="Pfam" id="PF05770"/>
    </source>
</evidence>
<dbReference type="GO" id="GO:0016301">
    <property type="term" value="F:kinase activity"/>
    <property type="evidence" value="ECO:0007669"/>
    <property type="project" value="UniProtKB-KW"/>
</dbReference>
<feature type="region of interest" description="Disordered" evidence="10">
    <location>
        <begin position="1"/>
        <end position="30"/>
    </location>
</feature>
<proteinExistence type="inferred from homology"/>
<feature type="domain" description="Inositol 1,3,4-trisphosphate 5/6-kinase ATP-grasp" evidence="11">
    <location>
        <begin position="452"/>
        <end position="534"/>
    </location>
</feature>
<name>A0ABD3P716_9STRA</name>
<dbReference type="InterPro" id="IPR040464">
    <property type="entry name" value="InsP(3)kin_ATP-grasp"/>
</dbReference>
<dbReference type="GO" id="GO:0046872">
    <property type="term" value="F:metal ion binding"/>
    <property type="evidence" value="ECO:0007669"/>
    <property type="project" value="UniProtKB-KW"/>
</dbReference>
<comment type="caution">
    <text evidence="12">The sequence shown here is derived from an EMBL/GenBank/DDBJ whole genome shotgun (WGS) entry which is preliminary data.</text>
</comment>
<evidence type="ECO:0000256" key="1">
    <source>
        <dbReference type="ARBA" id="ARBA00001946"/>
    </source>
</evidence>
<keyword evidence="5" id="KW-0479">Metal-binding</keyword>
<protein>
    <recommendedName>
        <fullName evidence="11">Inositol 1,3,4-trisphosphate 5/6-kinase ATP-grasp domain-containing protein</fullName>
    </recommendedName>
</protein>
<gene>
    <name evidence="12" type="ORF">ACHAW5_007882</name>
</gene>
<keyword evidence="13" id="KW-1185">Reference proteome</keyword>
<feature type="domain" description="Inositol 1,3,4-trisphosphate 5/6-kinase ATP-grasp" evidence="11">
    <location>
        <begin position="637"/>
        <end position="717"/>
    </location>
</feature>
<keyword evidence="6" id="KW-0547">Nucleotide-binding</keyword>
<evidence type="ECO:0000313" key="13">
    <source>
        <dbReference type="Proteomes" id="UP001530315"/>
    </source>
</evidence>
<dbReference type="InterPro" id="IPR008656">
    <property type="entry name" value="Inositol_tetrakis-P_1-kinase"/>
</dbReference>
<keyword evidence="7" id="KW-0418">Kinase</keyword>
<keyword evidence="9" id="KW-0460">Magnesium</keyword>
<dbReference type="FunFam" id="3.30.1490.220:FF:000002">
    <property type="entry name" value="Inositol-tetrakisphosphate 1-kinase"/>
    <property type="match status" value="1"/>
</dbReference>
<evidence type="ECO:0000313" key="12">
    <source>
        <dbReference type="EMBL" id="KAL3783574.1"/>
    </source>
</evidence>
<dbReference type="PANTHER" id="PTHR14217">
    <property type="entry name" value="INOSITOL-TETRAKISPHOSPHATE 1-KINASE"/>
    <property type="match status" value="1"/>
</dbReference>
<keyword evidence="4" id="KW-0808">Transferase</keyword>